<sequence>MRRAGKRESGLRRRRRVSPEESGGGGGRFHRMQSRSGAPNIGKGVSEMVWKLKNKRRRHLGDNLEITNVPVVWNPNDRNSVAEEKLGFFYRLF</sequence>
<evidence type="ECO:0000256" key="1">
    <source>
        <dbReference type="SAM" id="MobiDB-lite"/>
    </source>
</evidence>
<name>A0ABR2MXT6_9ASPA</name>
<reference evidence="2 3" key="1">
    <citation type="journal article" date="2022" name="Nat. Plants">
        <title>Genomes of leafy and leafless Platanthera orchids illuminate the evolution of mycoheterotrophy.</title>
        <authorList>
            <person name="Li M.H."/>
            <person name="Liu K.W."/>
            <person name="Li Z."/>
            <person name="Lu H.C."/>
            <person name="Ye Q.L."/>
            <person name="Zhang D."/>
            <person name="Wang J.Y."/>
            <person name="Li Y.F."/>
            <person name="Zhong Z.M."/>
            <person name="Liu X."/>
            <person name="Yu X."/>
            <person name="Liu D.K."/>
            <person name="Tu X.D."/>
            <person name="Liu B."/>
            <person name="Hao Y."/>
            <person name="Liao X.Y."/>
            <person name="Jiang Y.T."/>
            <person name="Sun W.H."/>
            <person name="Chen J."/>
            <person name="Chen Y.Q."/>
            <person name="Ai Y."/>
            <person name="Zhai J.W."/>
            <person name="Wu S.S."/>
            <person name="Zhou Z."/>
            <person name="Hsiao Y.Y."/>
            <person name="Wu W.L."/>
            <person name="Chen Y.Y."/>
            <person name="Lin Y.F."/>
            <person name="Hsu J.L."/>
            <person name="Li C.Y."/>
            <person name="Wang Z.W."/>
            <person name="Zhao X."/>
            <person name="Zhong W.Y."/>
            <person name="Ma X.K."/>
            <person name="Ma L."/>
            <person name="Huang J."/>
            <person name="Chen G.Z."/>
            <person name="Huang M.Z."/>
            <person name="Huang L."/>
            <person name="Peng D.H."/>
            <person name="Luo Y.B."/>
            <person name="Zou S.Q."/>
            <person name="Chen S.P."/>
            <person name="Lan S."/>
            <person name="Tsai W.C."/>
            <person name="Van de Peer Y."/>
            <person name="Liu Z.J."/>
        </authorList>
    </citation>
    <scope>NUCLEOTIDE SEQUENCE [LARGE SCALE GENOMIC DNA]</scope>
    <source>
        <strain evidence="2">Lor288</strain>
    </source>
</reference>
<dbReference type="EMBL" id="JBBWWR010000003">
    <property type="protein sequence ID" value="KAK8969017.1"/>
    <property type="molecule type" value="Genomic_DNA"/>
</dbReference>
<accession>A0ABR2MXT6</accession>
<dbReference type="Proteomes" id="UP001412067">
    <property type="component" value="Unassembled WGS sequence"/>
</dbReference>
<protein>
    <submittedName>
        <fullName evidence="2">Uncharacterized protein</fullName>
    </submittedName>
</protein>
<evidence type="ECO:0000313" key="2">
    <source>
        <dbReference type="EMBL" id="KAK8969017.1"/>
    </source>
</evidence>
<comment type="caution">
    <text evidence="2">The sequence shown here is derived from an EMBL/GenBank/DDBJ whole genome shotgun (WGS) entry which is preliminary data.</text>
</comment>
<feature type="compositionally biased region" description="Basic and acidic residues" evidence="1">
    <location>
        <begin position="1"/>
        <end position="11"/>
    </location>
</feature>
<feature type="region of interest" description="Disordered" evidence="1">
    <location>
        <begin position="1"/>
        <end position="45"/>
    </location>
</feature>
<organism evidence="2 3">
    <name type="scientific">Platanthera guangdongensis</name>
    <dbReference type="NCBI Taxonomy" id="2320717"/>
    <lineage>
        <taxon>Eukaryota</taxon>
        <taxon>Viridiplantae</taxon>
        <taxon>Streptophyta</taxon>
        <taxon>Embryophyta</taxon>
        <taxon>Tracheophyta</taxon>
        <taxon>Spermatophyta</taxon>
        <taxon>Magnoliopsida</taxon>
        <taxon>Liliopsida</taxon>
        <taxon>Asparagales</taxon>
        <taxon>Orchidaceae</taxon>
        <taxon>Orchidoideae</taxon>
        <taxon>Orchideae</taxon>
        <taxon>Orchidinae</taxon>
        <taxon>Platanthera</taxon>
    </lineage>
</organism>
<proteinExistence type="predicted"/>
<evidence type="ECO:0000313" key="3">
    <source>
        <dbReference type="Proteomes" id="UP001412067"/>
    </source>
</evidence>
<keyword evidence="3" id="KW-1185">Reference proteome</keyword>
<gene>
    <name evidence="2" type="ORF">KSP40_PGU004793</name>
</gene>